<feature type="non-terminal residue" evidence="1">
    <location>
        <position position="590"/>
    </location>
</feature>
<name>A0A6J5N0V3_9CAUD</name>
<gene>
    <name evidence="1" type="ORF">UFOVP615_1</name>
</gene>
<organism evidence="1">
    <name type="scientific">uncultured Caudovirales phage</name>
    <dbReference type="NCBI Taxonomy" id="2100421"/>
    <lineage>
        <taxon>Viruses</taxon>
        <taxon>Duplodnaviria</taxon>
        <taxon>Heunggongvirae</taxon>
        <taxon>Uroviricota</taxon>
        <taxon>Caudoviricetes</taxon>
        <taxon>Peduoviridae</taxon>
        <taxon>Maltschvirus</taxon>
        <taxon>Maltschvirus maltsch</taxon>
    </lineage>
</organism>
<reference evidence="1" key="1">
    <citation type="submission" date="2020-04" db="EMBL/GenBank/DDBJ databases">
        <authorList>
            <person name="Chiriac C."/>
            <person name="Salcher M."/>
            <person name="Ghai R."/>
            <person name="Kavagutti S V."/>
        </authorList>
    </citation>
    <scope>NUCLEOTIDE SEQUENCE</scope>
</reference>
<proteinExistence type="predicted"/>
<evidence type="ECO:0000313" key="1">
    <source>
        <dbReference type="EMBL" id="CAB4152252.1"/>
    </source>
</evidence>
<protein>
    <submittedName>
        <fullName evidence="1">Uncharacterized protein</fullName>
    </submittedName>
</protein>
<sequence>MKITDNNVSAVLFTAVNKNLLAAGRYIFTVAPIDGLPVGVGLNDLCQYTGTVWELLLKYNTINPTIQGGSPLKTYIKNESNSWVIASKKTPKIINSSSVFVDDSIGEKETFDLSNFVKASISTGLISGAQLVSTGATFSVTAGSGLIINNETIEGTPSITAVTIPFTTNNAIITGVSVNYILINSAGAVVVLSTKPTADQRRTNIYLGRFNLNNLKNSILTVINDKQIQYSPSKQMHDYIGAAYRNVGRVTTRPNGANMLLNLIGGEIIGTGVGYSSNINSPNSLIVPNQTGFSFRMATQTAIIDTTVTALPNAANFDSNGTITANGGANGTAINHRVYIQANGSIVVQYGQQVYTSLATATAGIPTESFVINPINAIGNALLVGFITVVKTATALNNAGQATFTAATPYGDASAGVGGGTAYTGINGITVSGANIDGSLLSPKIPNSTFVNNLPNGGSIGLASATVDIFEWINIDQSTAGQTILVPFPSNFLNEKIIYIANSGFTSFIILGISLQPNSFLILKFDTSLGWLISGGTAAVVSQPLYSTTSAPLASAIANSVTTVSNIKVRYNTNGTNGNLEIACVTGNLN</sequence>
<accession>A0A6J5N0V3</accession>
<dbReference type="EMBL" id="LR796584">
    <property type="protein sequence ID" value="CAB4152252.1"/>
    <property type="molecule type" value="Genomic_DNA"/>
</dbReference>